<evidence type="ECO:0000256" key="1">
    <source>
        <dbReference type="SAM" id="MobiDB-lite"/>
    </source>
</evidence>
<protein>
    <submittedName>
        <fullName evidence="2">Uncharacterized protein</fullName>
    </submittedName>
</protein>
<evidence type="ECO:0000313" key="3">
    <source>
        <dbReference type="Proteomes" id="UP001178508"/>
    </source>
</evidence>
<dbReference type="AlphaFoldDB" id="A0AAV1F958"/>
<evidence type="ECO:0000313" key="2">
    <source>
        <dbReference type="EMBL" id="CAJ1057687.1"/>
    </source>
</evidence>
<accession>A0AAV1F958</accession>
<sequence>MKTPLAQSQQGEVEKVPEAGHHKQDRKVSARGHGRGRNRERGQQRDQGLYDVALGDLTHVESIKLRDWQMIRPGLED</sequence>
<name>A0AAV1F958_XYRNO</name>
<reference evidence="2" key="1">
    <citation type="submission" date="2023-08" db="EMBL/GenBank/DDBJ databases">
        <authorList>
            <person name="Alioto T."/>
            <person name="Alioto T."/>
            <person name="Gomez Garrido J."/>
        </authorList>
    </citation>
    <scope>NUCLEOTIDE SEQUENCE</scope>
</reference>
<keyword evidence="3" id="KW-1185">Reference proteome</keyword>
<feature type="region of interest" description="Disordered" evidence="1">
    <location>
        <begin position="1"/>
        <end position="47"/>
    </location>
</feature>
<dbReference type="Proteomes" id="UP001178508">
    <property type="component" value="Chromosome 5"/>
</dbReference>
<proteinExistence type="predicted"/>
<feature type="compositionally biased region" description="Basic and acidic residues" evidence="1">
    <location>
        <begin position="12"/>
        <end position="28"/>
    </location>
</feature>
<organism evidence="2 3">
    <name type="scientific">Xyrichtys novacula</name>
    <name type="common">Pearly razorfish</name>
    <name type="synonym">Hemipteronotus novacula</name>
    <dbReference type="NCBI Taxonomy" id="13765"/>
    <lineage>
        <taxon>Eukaryota</taxon>
        <taxon>Metazoa</taxon>
        <taxon>Chordata</taxon>
        <taxon>Craniata</taxon>
        <taxon>Vertebrata</taxon>
        <taxon>Euteleostomi</taxon>
        <taxon>Actinopterygii</taxon>
        <taxon>Neopterygii</taxon>
        <taxon>Teleostei</taxon>
        <taxon>Neoteleostei</taxon>
        <taxon>Acanthomorphata</taxon>
        <taxon>Eupercaria</taxon>
        <taxon>Labriformes</taxon>
        <taxon>Labridae</taxon>
        <taxon>Xyrichtys</taxon>
    </lineage>
</organism>
<gene>
    <name evidence="2" type="ORF">XNOV1_A011421</name>
</gene>
<dbReference type="EMBL" id="OY660868">
    <property type="protein sequence ID" value="CAJ1057687.1"/>
    <property type="molecule type" value="Genomic_DNA"/>
</dbReference>
<feature type="compositionally biased region" description="Polar residues" evidence="1">
    <location>
        <begin position="1"/>
        <end position="11"/>
    </location>
</feature>